<evidence type="ECO:0000313" key="2">
    <source>
        <dbReference type="EMBL" id="GEP01026.1"/>
    </source>
</evidence>
<dbReference type="Proteomes" id="UP000321258">
    <property type="component" value="Unassembled WGS sequence"/>
</dbReference>
<feature type="signal peptide" evidence="1">
    <location>
        <begin position="1"/>
        <end position="15"/>
    </location>
</feature>
<reference evidence="2 3" key="1">
    <citation type="submission" date="2019-07" db="EMBL/GenBank/DDBJ databases">
        <title>Whole genome shotgun sequence of Methylobacterium haplocladii NBRC 107714.</title>
        <authorList>
            <person name="Hosoyama A."/>
            <person name="Uohara A."/>
            <person name="Ohji S."/>
            <person name="Ichikawa N."/>
        </authorList>
    </citation>
    <scope>NUCLEOTIDE SEQUENCE [LARGE SCALE GENOMIC DNA]</scope>
    <source>
        <strain evidence="2 3">NBRC 107714</strain>
    </source>
</reference>
<dbReference type="EMBL" id="BJZT01000038">
    <property type="protein sequence ID" value="GEP01026.1"/>
    <property type="molecule type" value="Genomic_DNA"/>
</dbReference>
<protein>
    <submittedName>
        <fullName evidence="2">Uncharacterized protein</fullName>
    </submittedName>
</protein>
<dbReference type="AlphaFoldDB" id="A0A512ITM4"/>
<keyword evidence="3" id="KW-1185">Reference proteome</keyword>
<name>A0A512ITM4_9HYPH</name>
<dbReference type="RefSeq" id="WP_147080879.1">
    <property type="nucleotide sequence ID" value="NZ_BJZT01000038.1"/>
</dbReference>
<feature type="chain" id="PRO_5021837322" evidence="1">
    <location>
        <begin position="16"/>
        <end position="374"/>
    </location>
</feature>
<sequence length="374" mass="36309">MVAALLLILAAPAVAAEPAGGVTILDLPFSVKAMRGPGSEVALAVSTSGLLPIARPKPASADPKARPAPTPDETEIAPVAVVWGEGGGAVLSLDGDTVKTTLIGAEAMEGLAASETPRGAVPGSRRALSGPLSAYLSGPTGATGRASGLTIRERQPVGTTSEPTAVPVASATLAPGADAVFAARRPRIATIDGTPVIVAVTAGPGAVSALVLAAKDAAGAWSVVARTPPQSGATPLAVAGLGDFAGSGRPQAATIREPDGVGVLQLWSYADGALSLSAEAPGYAGPTAEIDLAAVIPGEPGQAAALALPAADRDTLAIVSLQGGIAERARILLPGPAALGVAVLGRGGRARILVGLADGRLAVIPANAAGAVSP</sequence>
<evidence type="ECO:0000313" key="3">
    <source>
        <dbReference type="Proteomes" id="UP000321258"/>
    </source>
</evidence>
<evidence type="ECO:0000256" key="1">
    <source>
        <dbReference type="SAM" id="SignalP"/>
    </source>
</evidence>
<keyword evidence="1" id="KW-0732">Signal</keyword>
<gene>
    <name evidence="2" type="ORF">MHA02_34130</name>
</gene>
<organism evidence="2 3">
    <name type="scientific">Methylobacterium haplocladii</name>
    <dbReference type="NCBI Taxonomy" id="1176176"/>
    <lineage>
        <taxon>Bacteria</taxon>
        <taxon>Pseudomonadati</taxon>
        <taxon>Pseudomonadota</taxon>
        <taxon>Alphaproteobacteria</taxon>
        <taxon>Hyphomicrobiales</taxon>
        <taxon>Methylobacteriaceae</taxon>
        <taxon>Methylobacterium</taxon>
    </lineage>
</organism>
<comment type="caution">
    <text evidence="2">The sequence shown here is derived from an EMBL/GenBank/DDBJ whole genome shotgun (WGS) entry which is preliminary data.</text>
</comment>
<dbReference type="OrthoDB" id="58662at2"/>
<accession>A0A512ITM4</accession>
<proteinExistence type="predicted"/>